<keyword evidence="4" id="KW-1185">Reference proteome</keyword>
<proteinExistence type="inferred from homology"/>
<dbReference type="Pfam" id="PF02021">
    <property type="entry name" value="UPF0102"/>
    <property type="match status" value="1"/>
</dbReference>
<dbReference type="InterPro" id="IPR003509">
    <property type="entry name" value="UPF0102_YraN-like"/>
</dbReference>
<reference evidence="3" key="1">
    <citation type="submission" date="2022-02" db="EMBL/GenBank/DDBJ databases">
        <title>Acinetobacter A3.8 sp. nov., isolated from Sediment (Zhairuo Island).</title>
        <authorList>
            <person name="Zheng K."/>
        </authorList>
    </citation>
    <scope>NUCLEOTIDE SEQUENCE</scope>
    <source>
        <strain evidence="3">A3.8</strain>
    </source>
</reference>
<dbReference type="Gene3D" id="3.40.1350.10">
    <property type="match status" value="1"/>
</dbReference>
<gene>
    <name evidence="3" type="ORF">MKI79_09010</name>
</gene>
<dbReference type="EMBL" id="JAKUML010000013">
    <property type="protein sequence ID" value="MCJ8147038.1"/>
    <property type="molecule type" value="Genomic_DNA"/>
</dbReference>
<dbReference type="AlphaFoldDB" id="A0A9X2B6U6"/>
<dbReference type="SUPFAM" id="SSF52980">
    <property type="entry name" value="Restriction endonuclease-like"/>
    <property type="match status" value="1"/>
</dbReference>
<dbReference type="NCBIfam" id="NF009150">
    <property type="entry name" value="PRK12497.1-3"/>
    <property type="match status" value="1"/>
</dbReference>
<evidence type="ECO:0000313" key="4">
    <source>
        <dbReference type="Proteomes" id="UP001139701"/>
    </source>
</evidence>
<sequence length="180" mass="21177">MNAKTVQKFIGQWAEDYALEYLQTQNLQLIQRNFYSRYGEIDLIMQDGNCLCFIEVRARAETSWTSAEESVDLRKQEKTIQTAQCFLQKYAEFEHVDCRFDVFALRYPESVIEKIRRQANIQNDHADDKKLLQSDVQLARLDKESKQIIMAKNAVIDTTIDHEMNVENVQVNWIQQAYLS</sequence>
<dbReference type="NCBIfam" id="TIGR00252">
    <property type="entry name" value="YraN family protein"/>
    <property type="match status" value="1"/>
</dbReference>
<organism evidence="3 4">
    <name type="scientific">Acinetobacter sedimenti</name>
    <dbReference type="NCBI Taxonomy" id="2919922"/>
    <lineage>
        <taxon>Bacteria</taxon>
        <taxon>Pseudomonadati</taxon>
        <taxon>Pseudomonadota</taxon>
        <taxon>Gammaproteobacteria</taxon>
        <taxon>Moraxellales</taxon>
        <taxon>Moraxellaceae</taxon>
        <taxon>Acinetobacter</taxon>
    </lineage>
</organism>
<comment type="caution">
    <text evidence="3">The sequence shown here is derived from an EMBL/GenBank/DDBJ whole genome shotgun (WGS) entry which is preliminary data.</text>
</comment>
<name>A0A9X2B6U6_9GAMM</name>
<comment type="similarity">
    <text evidence="1 2">Belongs to the UPF0102 family.</text>
</comment>
<dbReference type="Proteomes" id="UP001139701">
    <property type="component" value="Unassembled WGS sequence"/>
</dbReference>
<dbReference type="PANTHER" id="PTHR34039">
    <property type="entry name" value="UPF0102 PROTEIN YRAN"/>
    <property type="match status" value="1"/>
</dbReference>
<dbReference type="GO" id="GO:0003676">
    <property type="term" value="F:nucleic acid binding"/>
    <property type="evidence" value="ECO:0007669"/>
    <property type="project" value="InterPro"/>
</dbReference>
<protein>
    <recommendedName>
        <fullName evidence="2">UPF0102 protein MKI79_09010</fullName>
    </recommendedName>
</protein>
<evidence type="ECO:0000313" key="3">
    <source>
        <dbReference type="EMBL" id="MCJ8147038.1"/>
    </source>
</evidence>
<accession>A0A9X2B6U6</accession>
<dbReference type="HAMAP" id="MF_00048">
    <property type="entry name" value="UPF0102"/>
    <property type="match status" value="1"/>
</dbReference>
<dbReference type="InterPro" id="IPR011856">
    <property type="entry name" value="tRNA_endonuc-like_dom_sf"/>
</dbReference>
<dbReference type="InterPro" id="IPR011335">
    <property type="entry name" value="Restrct_endonuc-II-like"/>
</dbReference>
<dbReference type="PANTHER" id="PTHR34039:SF1">
    <property type="entry name" value="UPF0102 PROTEIN YRAN"/>
    <property type="match status" value="1"/>
</dbReference>
<evidence type="ECO:0000256" key="2">
    <source>
        <dbReference type="HAMAP-Rule" id="MF_00048"/>
    </source>
</evidence>
<evidence type="ECO:0000256" key="1">
    <source>
        <dbReference type="ARBA" id="ARBA00006738"/>
    </source>
</evidence>
<dbReference type="RefSeq" id="WP_241572356.1">
    <property type="nucleotide sequence ID" value="NZ_JAKUML010000013.1"/>
</dbReference>